<accession>A0A8X6IST5</accession>
<feature type="region of interest" description="Disordered" evidence="1">
    <location>
        <begin position="57"/>
        <end position="108"/>
    </location>
</feature>
<proteinExistence type="predicted"/>
<name>A0A8X6IST5_9ARAC</name>
<keyword evidence="3" id="KW-1185">Reference proteome</keyword>
<dbReference type="AlphaFoldDB" id="A0A8X6IST5"/>
<evidence type="ECO:0000256" key="1">
    <source>
        <dbReference type="SAM" id="MobiDB-lite"/>
    </source>
</evidence>
<dbReference type="EMBL" id="BMAV01027096">
    <property type="protein sequence ID" value="GFS56271.1"/>
    <property type="molecule type" value="Genomic_DNA"/>
</dbReference>
<reference evidence="2" key="1">
    <citation type="submission" date="2020-08" db="EMBL/GenBank/DDBJ databases">
        <title>Multicomponent nature underlies the extraordinary mechanical properties of spider dragline silk.</title>
        <authorList>
            <person name="Kono N."/>
            <person name="Nakamura H."/>
            <person name="Mori M."/>
            <person name="Yoshida Y."/>
            <person name="Ohtoshi R."/>
            <person name="Malay A.D."/>
            <person name="Moran D.A.P."/>
            <person name="Tomita M."/>
            <person name="Numata K."/>
            <person name="Arakawa K."/>
        </authorList>
    </citation>
    <scope>NUCLEOTIDE SEQUENCE</scope>
</reference>
<organism evidence="2 3">
    <name type="scientific">Trichonephila inaurata madagascariensis</name>
    <dbReference type="NCBI Taxonomy" id="2747483"/>
    <lineage>
        <taxon>Eukaryota</taxon>
        <taxon>Metazoa</taxon>
        <taxon>Ecdysozoa</taxon>
        <taxon>Arthropoda</taxon>
        <taxon>Chelicerata</taxon>
        <taxon>Arachnida</taxon>
        <taxon>Araneae</taxon>
        <taxon>Araneomorphae</taxon>
        <taxon>Entelegynae</taxon>
        <taxon>Araneoidea</taxon>
        <taxon>Nephilidae</taxon>
        <taxon>Trichonephila</taxon>
        <taxon>Trichonephila inaurata</taxon>
    </lineage>
</organism>
<evidence type="ECO:0000313" key="2">
    <source>
        <dbReference type="EMBL" id="GFS56271.1"/>
    </source>
</evidence>
<sequence length="144" mass="16362">MPEVQTQNNFTLFKTTPSFNRSRFASKKQKKKSNVNENRFFFANGREKSSTKTVLTLRARSASPPSPAGRRSFPSFLPDDMTQNSAVFPTPTPSSRSHPMTGHRFSLPPSLMTEKKYAVVYWCSTKELRLTSREMDLKDPPSPI</sequence>
<gene>
    <name evidence="2" type="ORF">TNIN_234011</name>
</gene>
<comment type="caution">
    <text evidence="2">The sequence shown here is derived from an EMBL/GenBank/DDBJ whole genome shotgun (WGS) entry which is preliminary data.</text>
</comment>
<dbReference type="Proteomes" id="UP000886998">
    <property type="component" value="Unassembled WGS sequence"/>
</dbReference>
<evidence type="ECO:0000313" key="3">
    <source>
        <dbReference type="Proteomes" id="UP000886998"/>
    </source>
</evidence>
<feature type="compositionally biased region" description="Low complexity" evidence="1">
    <location>
        <begin position="58"/>
        <end position="76"/>
    </location>
</feature>
<feature type="compositionally biased region" description="Polar residues" evidence="1">
    <location>
        <begin position="81"/>
        <end position="98"/>
    </location>
</feature>
<protein>
    <submittedName>
        <fullName evidence="2">Uncharacterized protein</fullName>
    </submittedName>
</protein>